<evidence type="ECO:0000313" key="1">
    <source>
        <dbReference type="EMBL" id="PCJ18994.1"/>
    </source>
</evidence>
<dbReference type="SUPFAM" id="SSF55298">
    <property type="entry name" value="YjgF-like"/>
    <property type="match status" value="1"/>
</dbReference>
<proteinExistence type="predicted"/>
<dbReference type="InterPro" id="IPR006175">
    <property type="entry name" value="YjgF/YER057c/UK114"/>
</dbReference>
<evidence type="ECO:0008006" key="3">
    <source>
        <dbReference type="Google" id="ProtNLM"/>
    </source>
</evidence>
<name>A0A2A5AI68_9GAMM</name>
<dbReference type="Pfam" id="PF01042">
    <property type="entry name" value="Ribonuc_L-PSP"/>
    <property type="match status" value="1"/>
</dbReference>
<reference evidence="2" key="1">
    <citation type="submission" date="2017-08" db="EMBL/GenBank/DDBJ databases">
        <title>A dynamic microbial community with high functional redundancy inhabits the cold, oxic subseafloor aquifer.</title>
        <authorList>
            <person name="Tully B.J."/>
            <person name="Wheat C.G."/>
            <person name="Glazer B.T."/>
            <person name="Huber J.A."/>
        </authorList>
    </citation>
    <scope>NUCLEOTIDE SEQUENCE [LARGE SCALE GENOMIC DNA]</scope>
</reference>
<dbReference type="Gene3D" id="3.30.1330.40">
    <property type="entry name" value="RutC-like"/>
    <property type="match status" value="1"/>
</dbReference>
<evidence type="ECO:0000313" key="2">
    <source>
        <dbReference type="Proteomes" id="UP000218327"/>
    </source>
</evidence>
<dbReference type="EMBL" id="NVVJ01000094">
    <property type="protein sequence ID" value="PCJ18994.1"/>
    <property type="molecule type" value="Genomic_DNA"/>
</dbReference>
<dbReference type="AlphaFoldDB" id="A0A2A5AI68"/>
<gene>
    <name evidence="1" type="ORF">COA96_16445</name>
</gene>
<dbReference type="Proteomes" id="UP000218327">
    <property type="component" value="Unassembled WGS sequence"/>
</dbReference>
<sequence>MDKIQAAIESLGGKLEDVERTRIFISDIAHWEAVARAHGERFAEIRPANTLVQAQLIGEEYLVEIEAEATVSSKE</sequence>
<accession>A0A2A5AI68</accession>
<dbReference type="PANTHER" id="PTHR43857">
    <property type="entry name" value="BLR7761 PROTEIN"/>
    <property type="match status" value="1"/>
</dbReference>
<organism evidence="1 2">
    <name type="scientific">SAR86 cluster bacterium</name>
    <dbReference type="NCBI Taxonomy" id="2030880"/>
    <lineage>
        <taxon>Bacteria</taxon>
        <taxon>Pseudomonadati</taxon>
        <taxon>Pseudomonadota</taxon>
        <taxon>Gammaproteobacteria</taxon>
        <taxon>SAR86 cluster</taxon>
    </lineage>
</organism>
<dbReference type="PANTHER" id="PTHR43857:SF1">
    <property type="entry name" value="YJGH FAMILY PROTEIN"/>
    <property type="match status" value="1"/>
</dbReference>
<protein>
    <recommendedName>
        <fullName evidence="3">RidA family protein</fullName>
    </recommendedName>
</protein>
<dbReference type="InterPro" id="IPR035959">
    <property type="entry name" value="RutC-like_sf"/>
</dbReference>
<comment type="caution">
    <text evidence="1">The sequence shown here is derived from an EMBL/GenBank/DDBJ whole genome shotgun (WGS) entry which is preliminary data.</text>
</comment>